<sequence>MSRKKFYLKKLSQRGDIVIWQVDGNCIRRELDEEFTNFGQHYRFSYIPVNEFWLDKEAMPNERGFFIDHLLVEWKLMREGKTYHYALRQADQKEQSERTKAGDLAKVRRVNGQLDVNKIHIRPLGQIGELSVWLVRGRLTRSILNVDFTEGGHDLVYKFVPANEIWIDDDVMSAERPLVMLHELYERGQMALGLTYEQAHAKASELEWRCRHDEKKLVKNLAALRCKL</sequence>
<accession>A0A1F5SNR5</accession>
<reference evidence="1 2" key="1">
    <citation type="journal article" date="2016" name="Nat. Commun.">
        <title>Thousands of microbial genomes shed light on interconnected biogeochemical processes in an aquifer system.</title>
        <authorList>
            <person name="Anantharaman K."/>
            <person name="Brown C.T."/>
            <person name="Hug L.A."/>
            <person name="Sharon I."/>
            <person name="Castelle C.J."/>
            <person name="Probst A.J."/>
            <person name="Thomas B.C."/>
            <person name="Singh A."/>
            <person name="Wilkins M.J."/>
            <person name="Karaoz U."/>
            <person name="Brodie E.L."/>
            <person name="Williams K.H."/>
            <person name="Hubbard S.S."/>
            <person name="Banfield J.F."/>
        </authorList>
    </citation>
    <scope>NUCLEOTIDE SEQUENCE [LARGE SCALE GENOMIC DNA]</scope>
</reference>
<evidence type="ECO:0000313" key="2">
    <source>
        <dbReference type="Proteomes" id="UP000178925"/>
    </source>
</evidence>
<dbReference type="AlphaFoldDB" id="A0A1F5SNR5"/>
<dbReference type="Proteomes" id="UP000178925">
    <property type="component" value="Unassembled WGS sequence"/>
</dbReference>
<dbReference type="STRING" id="1797995.A2242_01170"/>
<proteinExistence type="predicted"/>
<evidence type="ECO:0000313" key="1">
    <source>
        <dbReference type="EMBL" id="OGF27861.1"/>
    </source>
</evidence>
<name>A0A1F5SNR5_9BACT</name>
<gene>
    <name evidence="1" type="ORF">A2242_01170</name>
</gene>
<protein>
    <submittedName>
        <fullName evidence="1">Uncharacterized protein</fullName>
    </submittedName>
</protein>
<comment type="caution">
    <text evidence="1">The sequence shown here is derived from an EMBL/GenBank/DDBJ whole genome shotgun (WGS) entry which is preliminary data.</text>
</comment>
<dbReference type="EMBL" id="MFGC01000022">
    <property type="protein sequence ID" value="OGF27861.1"/>
    <property type="molecule type" value="Genomic_DNA"/>
</dbReference>
<organism evidence="1 2">
    <name type="scientific">Candidatus Falkowbacteria bacterium RIFOXYA2_FULL_47_9</name>
    <dbReference type="NCBI Taxonomy" id="1797995"/>
    <lineage>
        <taxon>Bacteria</taxon>
        <taxon>Candidatus Falkowiibacteriota</taxon>
    </lineage>
</organism>